<feature type="transmembrane region" description="Helical" evidence="1">
    <location>
        <begin position="55"/>
        <end position="72"/>
    </location>
</feature>
<name>A0A0L6V109_9BASI</name>
<dbReference type="Proteomes" id="UP000037035">
    <property type="component" value="Unassembled WGS sequence"/>
</dbReference>
<dbReference type="OrthoDB" id="2437458at2759"/>
<keyword evidence="1" id="KW-1133">Transmembrane helix</keyword>
<keyword evidence="3" id="KW-1185">Reference proteome</keyword>
<dbReference type="AlphaFoldDB" id="A0A0L6V109"/>
<feature type="transmembrane region" description="Helical" evidence="1">
    <location>
        <begin position="251"/>
        <end position="275"/>
    </location>
</feature>
<gene>
    <name evidence="2" type="ORF">VP01_293g5</name>
</gene>
<dbReference type="EMBL" id="LAVV01007879">
    <property type="protein sequence ID" value="KNZ54463.1"/>
    <property type="molecule type" value="Genomic_DNA"/>
</dbReference>
<feature type="transmembrane region" description="Helical" evidence="1">
    <location>
        <begin position="174"/>
        <end position="195"/>
    </location>
</feature>
<comment type="caution">
    <text evidence="2">The sequence shown here is derived from an EMBL/GenBank/DDBJ whole genome shotgun (WGS) entry which is preliminary data.</text>
</comment>
<sequence>MGFDVLVDVISSKKLVHCVDAREERGVMENECSHMEMNHHKSATTYLFRKHLKRLASTLNKFLLLLVIVVLLDNTSPLEKKLAQLLAVDMKHAPTKLPSKLHLFACVDVLAQSICMKAWLLHSGRKVGVTPKALAGISICQLQEVEQTDELAALAIFANVDVTSQDVEKSPHFILIRLPSLILYLGYMCHFLNSFPHSFPYLNRCSFFLVWFLFLFSSLCYPCLFLLYFFFVQLLSASESLLSSFLTILHWHFSLTCWLNGITIALTMSLNNSILNVQSAHKRFHDTQTGVPFGIPKGARCVQRFDDSLNSAIHITYHISLCGCLHSFKLVCMCKKKFLKNKRDALGVYFNPTFLVGKNLLIKHHPETPCSFKSPLRRTKPFQGRQHRFCPGKNLYLSACTP</sequence>
<organism evidence="2 3">
    <name type="scientific">Puccinia sorghi</name>
    <dbReference type="NCBI Taxonomy" id="27349"/>
    <lineage>
        <taxon>Eukaryota</taxon>
        <taxon>Fungi</taxon>
        <taxon>Dikarya</taxon>
        <taxon>Basidiomycota</taxon>
        <taxon>Pucciniomycotina</taxon>
        <taxon>Pucciniomycetes</taxon>
        <taxon>Pucciniales</taxon>
        <taxon>Pucciniaceae</taxon>
        <taxon>Puccinia</taxon>
    </lineage>
</organism>
<dbReference type="VEuPathDB" id="FungiDB:VP01_293g5"/>
<accession>A0A0L6V109</accession>
<keyword evidence="1" id="KW-0812">Transmembrane</keyword>
<dbReference type="AntiFam" id="ANF00034">
    <property type="entry name" value="Antisense to 5.8S rRNA"/>
</dbReference>
<evidence type="ECO:0000313" key="2">
    <source>
        <dbReference type="EMBL" id="KNZ54463.1"/>
    </source>
</evidence>
<evidence type="ECO:0000256" key="1">
    <source>
        <dbReference type="SAM" id="Phobius"/>
    </source>
</evidence>
<keyword evidence="1" id="KW-0472">Membrane</keyword>
<evidence type="ECO:0000313" key="3">
    <source>
        <dbReference type="Proteomes" id="UP000037035"/>
    </source>
</evidence>
<proteinExistence type="predicted"/>
<reference evidence="2 3" key="1">
    <citation type="submission" date="2015-08" db="EMBL/GenBank/DDBJ databases">
        <title>Next Generation Sequencing and Analysis of the Genome of Puccinia sorghi L Schw, the Causal Agent of Maize Common Rust.</title>
        <authorList>
            <person name="Rochi L."/>
            <person name="Burguener G."/>
            <person name="Darino M."/>
            <person name="Turjanski A."/>
            <person name="Kreff E."/>
            <person name="Dieguez M.J."/>
            <person name="Sacco F."/>
        </authorList>
    </citation>
    <scope>NUCLEOTIDE SEQUENCE [LARGE SCALE GENOMIC DNA]</scope>
    <source>
        <strain evidence="2 3">RO10H11247</strain>
    </source>
</reference>
<dbReference type="STRING" id="27349.A0A0L6V109"/>
<protein>
    <submittedName>
        <fullName evidence="2">Uncharacterized protein</fullName>
    </submittedName>
</protein>
<feature type="transmembrane region" description="Helical" evidence="1">
    <location>
        <begin position="207"/>
        <end position="231"/>
    </location>
</feature>